<organism evidence="1 2">
    <name type="scientific">Hanseniaspora valbyensis NRRL Y-1626</name>
    <dbReference type="NCBI Taxonomy" id="766949"/>
    <lineage>
        <taxon>Eukaryota</taxon>
        <taxon>Fungi</taxon>
        <taxon>Dikarya</taxon>
        <taxon>Ascomycota</taxon>
        <taxon>Saccharomycotina</taxon>
        <taxon>Saccharomycetes</taxon>
        <taxon>Saccharomycodales</taxon>
        <taxon>Saccharomycodaceae</taxon>
        <taxon>Hanseniaspora</taxon>
    </lineage>
</organism>
<evidence type="ECO:0000313" key="2">
    <source>
        <dbReference type="Proteomes" id="UP000092321"/>
    </source>
</evidence>
<sequence length="610" mass="72567">MDYENYLSNDTDYLLKYPLDTSVIDNYKDHSTLSLVNKSVEDIMKSDISNDLNIKLTDETVKKSESVSKNIESMLLAQDSNIIKLQAKLYSMFSSSHNAGTNKTVLILLELTNKDMLKFIKIFENYCYFIRLYEHQLYCSNNDKYIKFLIDTIVHDDLMNDNDKITNFKLFKDIVLNFNSNPKNIYMRLSWILYQKDLQTKKEIYEKWNNLLSIRNNLQQLSNIWDERIQREMLNIIIKKYNEKSDHLNSLADLFGYQKTVSNFFTKWSHKTELLENYNIFGEELVKERVFKTVLSKKLSEMNLSSEKALNFKIIQLKKKVLTKWLNKTTQLAEKNTTTTNYFDYKTKVKHIDYMKKKLNFSINLSIISDDVIKKKYLKSLTNVAIDRDLADKTYFKMLKQVYWKKILLISKVNKFQIQKNYLLEKFILKNWIQKNIKQSEMKDLADVAFDNRDSYDYNKLFLQKINKKLNKIADLNIILEDHSILLNKSLLVKCLKTWSTMSHNIKIKKLDFLQKQFLYEKHFLNTKQNFMSNFQKCLSKNQELIKLADTFYNTKVKQKIVNAVLRKIDNLKNQEFIATQYKEKRLAVDTLSNLMSKYSFTKDLNELSS</sequence>
<accession>A0A1B7TEK6</accession>
<dbReference type="OrthoDB" id="3973226at2759"/>
<evidence type="ECO:0008006" key="3">
    <source>
        <dbReference type="Google" id="ProtNLM"/>
    </source>
</evidence>
<evidence type="ECO:0000313" key="1">
    <source>
        <dbReference type="EMBL" id="OBA27095.1"/>
    </source>
</evidence>
<dbReference type="EMBL" id="LXPE01000011">
    <property type="protein sequence ID" value="OBA27095.1"/>
    <property type="molecule type" value="Genomic_DNA"/>
</dbReference>
<reference evidence="2" key="1">
    <citation type="journal article" date="2016" name="Proc. Natl. Acad. Sci. U.S.A.">
        <title>Comparative genomics of biotechnologically important yeasts.</title>
        <authorList>
            <person name="Riley R."/>
            <person name="Haridas S."/>
            <person name="Wolfe K.H."/>
            <person name="Lopes M.R."/>
            <person name="Hittinger C.T."/>
            <person name="Goeker M."/>
            <person name="Salamov A.A."/>
            <person name="Wisecaver J.H."/>
            <person name="Long T.M."/>
            <person name="Calvey C.H."/>
            <person name="Aerts A.L."/>
            <person name="Barry K.W."/>
            <person name="Choi C."/>
            <person name="Clum A."/>
            <person name="Coughlan A.Y."/>
            <person name="Deshpande S."/>
            <person name="Douglass A.P."/>
            <person name="Hanson S.J."/>
            <person name="Klenk H.-P."/>
            <person name="LaButti K.M."/>
            <person name="Lapidus A."/>
            <person name="Lindquist E.A."/>
            <person name="Lipzen A.M."/>
            <person name="Meier-Kolthoff J.P."/>
            <person name="Ohm R.A."/>
            <person name="Otillar R.P."/>
            <person name="Pangilinan J.L."/>
            <person name="Peng Y."/>
            <person name="Rokas A."/>
            <person name="Rosa C.A."/>
            <person name="Scheuner C."/>
            <person name="Sibirny A.A."/>
            <person name="Slot J.C."/>
            <person name="Stielow J.B."/>
            <person name="Sun H."/>
            <person name="Kurtzman C.P."/>
            <person name="Blackwell M."/>
            <person name="Grigoriev I.V."/>
            <person name="Jeffries T.W."/>
        </authorList>
    </citation>
    <scope>NUCLEOTIDE SEQUENCE [LARGE SCALE GENOMIC DNA]</scope>
    <source>
        <strain evidence="2">NRRL Y-1626</strain>
    </source>
</reference>
<keyword evidence="2" id="KW-1185">Reference proteome</keyword>
<dbReference type="Proteomes" id="UP000092321">
    <property type="component" value="Unassembled WGS sequence"/>
</dbReference>
<dbReference type="AlphaFoldDB" id="A0A1B7TEK6"/>
<gene>
    <name evidence="1" type="ORF">HANVADRAFT_2201</name>
</gene>
<comment type="caution">
    <text evidence="1">The sequence shown here is derived from an EMBL/GenBank/DDBJ whole genome shotgun (WGS) entry which is preliminary data.</text>
</comment>
<feature type="non-terminal residue" evidence="1">
    <location>
        <position position="610"/>
    </location>
</feature>
<protein>
    <recommendedName>
        <fullName evidence="3">Sfi1 spindle body domain-containing protein</fullName>
    </recommendedName>
</protein>
<proteinExistence type="predicted"/>
<name>A0A1B7TEK6_9ASCO</name>